<dbReference type="GO" id="GO:0005654">
    <property type="term" value="C:nucleoplasm"/>
    <property type="evidence" value="ECO:0007669"/>
    <property type="project" value="UniProtKB-SubCell"/>
</dbReference>
<evidence type="ECO:0000256" key="2">
    <source>
        <dbReference type="ARBA" id="ARBA00022884"/>
    </source>
</evidence>
<dbReference type="InParanoid" id="E4XDX6"/>
<dbReference type="PANTHER" id="PTHR13798:SF11">
    <property type="entry name" value="RNA-BINDING PROTEIN 7-RELATED"/>
    <property type="match status" value="1"/>
</dbReference>
<keyword evidence="8" id="KW-1185">Reference proteome</keyword>
<evidence type="ECO:0000256" key="4">
    <source>
        <dbReference type="PROSITE-ProRule" id="PRU00176"/>
    </source>
</evidence>
<keyword evidence="2 4" id="KW-0694">RNA-binding</keyword>
<keyword evidence="3" id="KW-0539">Nucleus</keyword>
<evidence type="ECO:0000256" key="3">
    <source>
        <dbReference type="ARBA" id="ARBA00023242"/>
    </source>
</evidence>
<dbReference type="PROSITE" id="PS50102">
    <property type="entry name" value="RRM"/>
    <property type="match status" value="1"/>
</dbReference>
<dbReference type="CDD" id="cd12336">
    <property type="entry name" value="RRM_RBM7_like"/>
    <property type="match status" value="1"/>
</dbReference>
<comment type="subcellular location">
    <subcellularLocation>
        <location evidence="1">Nucleus</location>
        <location evidence="1">Nucleoplasm</location>
    </subcellularLocation>
</comment>
<dbReference type="InterPro" id="IPR035979">
    <property type="entry name" value="RBD_domain_sf"/>
</dbReference>
<feature type="domain" description="RRM" evidence="6">
    <location>
        <begin position="8"/>
        <end position="80"/>
    </location>
</feature>
<dbReference type="InterPro" id="IPR012677">
    <property type="entry name" value="Nucleotide-bd_a/b_plait_sf"/>
</dbReference>
<dbReference type="AlphaFoldDB" id="E4XDX6"/>
<dbReference type="GO" id="GO:0003727">
    <property type="term" value="F:single-stranded RNA binding"/>
    <property type="evidence" value="ECO:0007669"/>
    <property type="project" value="TreeGrafter"/>
</dbReference>
<dbReference type="OrthoDB" id="407442at2759"/>
<evidence type="ECO:0000256" key="1">
    <source>
        <dbReference type="ARBA" id="ARBA00004642"/>
    </source>
</evidence>
<dbReference type="Proteomes" id="UP000001307">
    <property type="component" value="Unassembled WGS sequence"/>
</dbReference>
<feature type="compositionally biased region" description="Polar residues" evidence="5">
    <location>
        <begin position="201"/>
        <end position="215"/>
    </location>
</feature>
<dbReference type="InterPro" id="IPR000504">
    <property type="entry name" value="RRM_dom"/>
</dbReference>
<dbReference type="Gene3D" id="3.30.70.330">
    <property type="match status" value="1"/>
</dbReference>
<evidence type="ECO:0000256" key="5">
    <source>
        <dbReference type="SAM" id="MobiDB-lite"/>
    </source>
</evidence>
<proteinExistence type="predicted"/>
<evidence type="ECO:0000313" key="7">
    <source>
        <dbReference type="EMBL" id="CBY19365.1"/>
    </source>
</evidence>
<dbReference type="PANTHER" id="PTHR13798">
    <property type="entry name" value="RNA BINDING MOTIF RBM PROTEIN -RELATED"/>
    <property type="match status" value="1"/>
</dbReference>
<gene>
    <name evidence="7" type="ORF">GSOID_T00008375001</name>
</gene>
<reference evidence="7" key="1">
    <citation type="journal article" date="2010" name="Science">
        <title>Plasticity of animal genome architecture unmasked by rapid evolution of a pelagic tunicate.</title>
        <authorList>
            <person name="Denoeud F."/>
            <person name="Henriet S."/>
            <person name="Mungpakdee S."/>
            <person name="Aury J.M."/>
            <person name="Da Silva C."/>
            <person name="Brinkmann H."/>
            <person name="Mikhaleva J."/>
            <person name="Olsen L.C."/>
            <person name="Jubin C."/>
            <person name="Canestro C."/>
            <person name="Bouquet J.M."/>
            <person name="Danks G."/>
            <person name="Poulain J."/>
            <person name="Campsteijn C."/>
            <person name="Adamski M."/>
            <person name="Cross I."/>
            <person name="Yadetie F."/>
            <person name="Muffato M."/>
            <person name="Louis A."/>
            <person name="Butcher S."/>
            <person name="Tsagkogeorga G."/>
            <person name="Konrad A."/>
            <person name="Singh S."/>
            <person name="Jensen M.F."/>
            <person name="Cong E.H."/>
            <person name="Eikeseth-Otteraa H."/>
            <person name="Noel B."/>
            <person name="Anthouard V."/>
            <person name="Porcel B.M."/>
            <person name="Kachouri-Lafond R."/>
            <person name="Nishino A."/>
            <person name="Ugolini M."/>
            <person name="Chourrout P."/>
            <person name="Nishida H."/>
            <person name="Aasland R."/>
            <person name="Huzurbazar S."/>
            <person name="Westhof E."/>
            <person name="Delsuc F."/>
            <person name="Lehrach H."/>
            <person name="Reinhardt R."/>
            <person name="Weissenbach J."/>
            <person name="Roy S.W."/>
            <person name="Artiguenave F."/>
            <person name="Postlethwait J.H."/>
            <person name="Manak J.R."/>
            <person name="Thompson E.M."/>
            <person name="Jaillon O."/>
            <person name="Du Pasquier L."/>
            <person name="Boudinot P."/>
            <person name="Liberles D.A."/>
            <person name="Volff J.N."/>
            <person name="Philippe H."/>
            <person name="Lenhard B."/>
            <person name="Roest Crollius H."/>
            <person name="Wincker P."/>
            <person name="Chourrout D."/>
        </authorList>
    </citation>
    <scope>NUCLEOTIDE SEQUENCE [LARGE SCALE GENOMIC DNA]</scope>
</reference>
<organism evidence="7">
    <name type="scientific">Oikopleura dioica</name>
    <name type="common">Tunicate</name>
    <dbReference type="NCBI Taxonomy" id="34765"/>
    <lineage>
        <taxon>Eukaryota</taxon>
        <taxon>Metazoa</taxon>
        <taxon>Chordata</taxon>
        <taxon>Tunicata</taxon>
        <taxon>Appendicularia</taxon>
        <taxon>Copelata</taxon>
        <taxon>Oikopleuridae</taxon>
        <taxon>Oikopleura</taxon>
    </lineage>
</organism>
<feature type="region of interest" description="Disordered" evidence="5">
    <location>
        <begin position="83"/>
        <end position="223"/>
    </location>
</feature>
<dbReference type="Pfam" id="PF00076">
    <property type="entry name" value="RRM_1"/>
    <property type="match status" value="1"/>
</dbReference>
<dbReference type="EMBL" id="FN653040">
    <property type="protein sequence ID" value="CBY19365.1"/>
    <property type="molecule type" value="Genomic_DNA"/>
</dbReference>
<feature type="compositionally biased region" description="Basic and acidic residues" evidence="5">
    <location>
        <begin position="83"/>
        <end position="151"/>
    </location>
</feature>
<feature type="compositionally biased region" description="Basic and acidic residues" evidence="5">
    <location>
        <begin position="188"/>
        <end position="200"/>
    </location>
</feature>
<sequence>MSDWESRRTCWVGNLSDKVTEEILFELFLQIGPLEDVTKPKNKNFAFILFTHKRSTTYAVKALNNVSLFGQTIHVKFREVKRNEGSRDRMDGRLGDRRDYSRDRNQERPNKNRDYDGSQDRDDRRGRDRDRRDRDYDRRRPESYNNDDRRGRQVSVHMGTDPWQARGSNRGGGQNQWQNDVWAQGHTDGFRRPPNRDSDSRYQNTMPNRSRSASNRRGDPGWR</sequence>
<name>E4XDX6_OIKDI</name>
<dbReference type="SMART" id="SM00360">
    <property type="entry name" value="RRM"/>
    <property type="match status" value="1"/>
</dbReference>
<dbReference type="InterPro" id="IPR052285">
    <property type="entry name" value="NEXT_complex_subunit"/>
</dbReference>
<evidence type="ECO:0000259" key="6">
    <source>
        <dbReference type="PROSITE" id="PS50102"/>
    </source>
</evidence>
<dbReference type="SUPFAM" id="SSF54928">
    <property type="entry name" value="RNA-binding domain, RBD"/>
    <property type="match status" value="1"/>
</dbReference>
<evidence type="ECO:0000313" key="8">
    <source>
        <dbReference type="Proteomes" id="UP000001307"/>
    </source>
</evidence>
<protein>
    <recommendedName>
        <fullName evidence="6">RRM domain-containing protein</fullName>
    </recommendedName>
</protein>
<dbReference type="GO" id="GO:0000381">
    <property type="term" value="P:regulation of alternative mRNA splicing, via spliceosome"/>
    <property type="evidence" value="ECO:0007669"/>
    <property type="project" value="TreeGrafter"/>
</dbReference>
<accession>E4XDX6</accession>